<dbReference type="EMBL" id="JAEFBK010000012">
    <property type="protein sequence ID" value="KAG7543990.1"/>
    <property type="molecule type" value="Genomic_DNA"/>
</dbReference>
<reference evidence="1 2" key="1">
    <citation type="submission" date="2020-12" db="EMBL/GenBank/DDBJ databases">
        <title>Concerted genomic and epigenomic changes stabilize Arabidopsis allopolyploids.</title>
        <authorList>
            <person name="Chen Z."/>
        </authorList>
    </citation>
    <scope>NUCLEOTIDE SEQUENCE [LARGE SCALE GENOMIC DNA]</scope>
    <source>
        <strain evidence="1">Allo738</strain>
        <tissue evidence="1">Leaf</tissue>
    </source>
</reference>
<sequence>PPICGVRGERIHTVQLERDSMANWEVDLSENLEEYLQNYYRRTHWK</sequence>
<organism evidence="1 2">
    <name type="scientific">Arabidopsis thaliana x Arabidopsis arenosa</name>
    <dbReference type="NCBI Taxonomy" id="1240361"/>
    <lineage>
        <taxon>Eukaryota</taxon>
        <taxon>Viridiplantae</taxon>
        <taxon>Streptophyta</taxon>
        <taxon>Embryophyta</taxon>
        <taxon>Tracheophyta</taxon>
        <taxon>Spermatophyta</taxon>
        <taxon>Magnoliopsida</taxon>
        <taxon>eudicotyledons</taxon>
        <taxon>Gunneridae</taxon>
        <taxon>Pentapetalae</taxon>
        <taxon>rosids</taxon>
        <taxon>malvids</taxon>
        <taxon>Brassicales</taxon>
        <taxon>Brassicaceae</taxon>
        <taxon>Camelineae</taxon>
        <taxon>Arabidopsis</taxon>
    </lineage>
</organism>
<proteinExistence type="predicted"/>
<name>A0A8T1YDI7_9BRAS</name>
<evidence type="ECO:0000313" key="2">
    <source>
        <dbReference type="Proteomes" id="UP000694240"/>
    </source>
</evidence>
<accession>A0A8T1YDI7</accession>
<feature type="non-terminal residue" evidence="1">
    <location>
        <position position="1"/>
    </location>
</feature>
<comment type="caution">
    <text evidence="1">The sequence shown here is derived from an EMBL/GenBank/DDBJ whole genome shotgun (WGS) entry which is preliminary data.</text>
</comment>
<dbReference type="AlphaFoldDB" id="A0A8T1YDI7"/>
<keyword evidence="2" id="KW-1185">Reference proteome</keyword>
<evidence type="ECO:0000313" key="1">
    <source>
        <dbReference type="EMBL" id="KAG7543990.1"/>
    </source>
</evidence>
<gene>
    <name evidence="1" type="ORF">ISN45_Aa07g038650</name>
</gene>
<protein>
    <submittedName>
        <fullName evidence="1">Uncharacterized protein</fullName>
    </submittedName>
</protein>
<dbReference type="Proteomes" id="UP000694240">
    <property type="component" value="Chromosome 12"/>
</dbReference>